<sequence>MINLVNPGNFENVASVTGIGGKPNRHVYALRTALGVRVCMYDLSVDPEIFGLLVRGIYDEPTAELLDKAAQQCIQRLEDMYASENAVRH</sequence>
<dbReference type="Proteomes" id="UP001158360">
    <property type="component" value="Unassembled WGS sequence"/>
</dbReference>
<gene>
    <name evidence="1" type="ORF">N7383_06915</name>
</gene>
<name>A0AAW6S450_ENTCL</name>
<evidence type="ECO:0000313" key="1">
    <source>
        <dbReference type="EMBL" id="MDH0195357.1"/>
    </source>
</evidence>
<dbReference type="RefSeq" id="WP_227547942.1">
    <property type="nucleotide sequence ID" value="NZ_JAODZM010000008.1"/>
</dbReference>
<proteinExistence type="predicted"/>
<organism evidence="1 2">
    <name type="scientific">Enterobacter cloacae</name>
    <dbReference type="NCBI Taxonomy" id="550"/>
    <lineage>
        <taxon>Bacteria</taxon>
        <taxon>Pseudomonadati</taxon>
        <taxon>Pseudomonadota</taxon>
        <taxon>Gammaproteobacteria</taxon>
        <taxon>Enterobacterales</taxon>
        <taxon>Enterobacteriaceae</taxon>
        <taxon>Enterobacter</taxon>
        <taxon>Enterobacter cloacae complex</taxon>
    </lineage>
</organism>
<comment type="caution">
    <text evidence="1">The sequence shown here is derived from an EMBL/GenBank/DDBJ whole genome shotgun (WGS) entry which is preliminary data.</text>
</comment>
<protein>
    <submittedName>
        <fullName evidence="1">Uncharacterized protein</fullName>
    </submittedName>
</protein>
<evidence type="ECO:0000313" key="2">
    <source>
        <dbReference type="Proteomes" id="UP001158360"/>
    </source>
</evidence>
<accession>A0AAW6S450</accession>
<dbReference type="AlphaFoldDB" id="A0AAW6S450"/>
<dbReference type="EMBL" id="JAODZM010000008">
    <property type="protein sequence ID" value="MDH0195357.1"/>
    <property type="molecule type" value="Genomic_DNA"/>
</dbReference>
<reference evidence="1" key="1">
    <citation type="submission" date="2022-09" db="EMBL/GenBank/DDBJ databases">
        <title>Intensive care unit water sources are persistently colonized with multi-drug resistant bacteria and are the site of extensive horizontal gene transfer of antibiotic resistance genes.</title>
        <authorList>
            <person name="Diorio-Toth L."/>
        </authorList>
    </citation>
    <scope>NUCLEOTIDE SEQUENCE</scope>
    <source>
        <strain evidence="1">GD04139</strain>
    </source>
</reference>